<proteinExistence type="predicted"/>
<feature type="non-terminal residue" evidence="1">
    <location>
        <position position="1"/>
    </location>
</feature>
<dbReference type="GO" id="GO:0000287">
    <property type="term" value="F:magnesium ion binding"/>
    <property type="evidence" value="ECO:0007669"/>
    <property type="project" value="InterPro"/>
</dbReference>
<sequence>SITFYSKDRLRRDLDNLLSAMKPCIDGLVGSVLADDSADQLSITLKYEHGPEYATIMEITPC</sequence>
<name>A0A0F9CEA7_9ZZZZ</name>
<dbReference type="GO" id="GO:0006281">
    <property type="term" value="P:DNA repair"/>
    <property type="evidence" value="ECO:0007669"/>
    <property type="project" value="InterPro"/>
</dbReference>
<reference evidence="1" key="1">
    <citation type="journal article" date="2015" name="Nature">
        <title>Complex archaea that bridge the gap between prokaryotes and eukaryotes.</title>
        <authorList>
            <person name="Spang A."/>
            <person name="Saw J.H."/>
            <person name="Jorgensen S.L."/>
            <person name="Zaremba-Niedzwiedzka K."/>
            <person name="Martijn J."/>
            <person name="Lind A.E."/>
            <person name="van Eijk R."/>
            <person name="Schleper C."/>
            <person name="Guy L."/>
            <person name="Ettema T.J."/>
        </authorList>
    </citation>
    <scope>NUCLEOTIDE SEQUENCE</scope>
</reference>
<dbReference type="EMBL" id="LAZR01036481">
    <property type="protein sequence ID" value="KKL24727.1"/>
    <property type="molecule type" value="Genomic_DNA"/>
</dbReference>
<accession>A0A0F9CEA7</accession>
<dbReference type="SUPFAM" id="SSF103084">
    <property type="entry name" value="Holliday junction resolvase RusA"/>
    <property type="match status" value="1"/>
</dbReference>
<dbReference type="GO" id="GO:0006310">
    <property type="term" value="P:DNA recombination"/>
    <property type="evidence" value="ECO:0007669"/>
    <property type="project" value="InterPro"/>
</dbReference>
<gene>
    <name evidence="1" type="ORF">LCGC14_2412410</name>
</gene>
<organism evidence="1">
    <name type="scientific">marine sediment metagenome</name>
    <dbReference type="NCBI Taxonomy" id="412755"/>
    <lineage>
        <taxon>unclassified sequences</taxon>
        <taxon>metagenomes</taxon>
        <taxon>ecological metagenomes</taxon>
    </lineage>
</organism>
<protein>
    <submittedName>
        <fullName evidence="1">Uncharacterized protein</fullName>
    </submittedName>
</protein>
<dbReference type="AlphaFoldDB" id="A0A0F9CEA7"/>
<comment type="caution">
    <text evidence="1">The sequence shown here is derived from an EMBL/GenBank/DDBJ whole genome shotgun (WGS) entry which is preliminary data.</text>
</comment>
<dbReference type="Gene3D" id="3.30.1330.70">
    <property type="entry name" value="Holliday junction resolvase RusA"/>
    <property type="match status" value="1"/>
</dbReference>
<dbReference type="InterPro" id="IPR036614">
    <property type="entry name" value="RusA-like_sf"/>
</dbReference>
<evidence type="ECO:0000313" key="1">
    <source>
        <dbReference type="EMBL" id="KKL24727.1"/>
    </source>
</evidence>